<reference evidence="1" key="2">
    <citation type="submission" date="2021-10" db="EMBL/GenBank/DDBJ databases">
        <authorList>
            <person name="Piombo E."/>
        </authorList>
    </citation>
    <scope>NUCLEOTIDE SEQUENCE</scope>
</reference>
<keyword evidence="2" id="KW-1185">Reference proteome</keyword>
<comment type="caution">
    <text evidence="1">The sequence shown here is derived from an EMBL/GenBank/DDBJ whole genome shotgun (WGS) entry which is preliminary data.</text>
</comment>
<organism evidence="1 2">
    <name type="scientific">Clonostachys rosea f. rosea IK726</name>
    <dbReference type="NCBI Taxonomy" id="1349383"/>
    <lineage>
        <taxon>Eukaryota</taxon>
        <taxon>Fungi</taxon>
        <taxon>Dikarya</taxon>
        <taxon>Ascomycota</taxon>
        <taxon>Pezizomycotina</taxon>
        <taxon>Sordariomycetes</taxon>
        <taxon>Hypocreomycetidae</taxon>
        <taxon>Hypocreales</taxon>
        <taxon>Bionectriaceae</taxon>
        <taxon>Clonostachys</taxon>
    </lineage>
</organism>
<protein>
    <submittedName>
        <fullName evidence="1">Uncharacterized protein</fullName>
    </submittedName>
</protein>
<evidence type="ECO:0000313" key="1">
    <source>
        <dbReference type="EMBL" id="CAG9954801.1"/>
    </source>
</evidence>
<dbReference type="Proteomes" id="UP000836387">
    <property type="component" value="Unassembled WGS sequence"/>
</dbReference>
<accession>A0ACA9UNK4</accession>
<proteinExistence type="predicted"/>
<sequence length="185" mass="20362">MACMPNSGWNAWRYHMAEKSPAVQPTRHRRVLTPARFHVALELQKLRLSAEGVGALADLQVEVAAVLLQEEEEAGAVLLLHFGRDWQDRIVAAGFLSRLADMGERGCEAERMCRERVDREVRKRCAMIAFPIVTSPESGDDQMGSDIEGGLVVWFDEAPSAANGSITANFLVSPSRSSIVMGKQP</sequence>
<evidence type="ECO:0000313" key="2">
    <source>
        <dbReference type="Proteomes" id="UP000836387"/>
    </source>
</evidence>
<name>A0ACA9UNK4_BIOOC</name>
<reference evidence="1" key="1">
    <citation type="submission" date="2020-04" db="EMBL/GenBank/DDBJ databases">
        <authorList>
            <person name="Broberg M."/>
        </authorList>
    </citation>
    <scope>NUCLEOTIDE SEQUENCE</scope>
</reference>
<gene>
    <name evidence="1" type="ORF">CRV2_00011414</name>
</gene>
<dbReference type="EMBL" id="CADEHS020000578">
    <property type="protein sequence ID" value="CAG9954801.1"/>
    <property type="molecule type" value="Genomic_DNA"/>
</dbReference>